<feature type="transmembrane region" description="Helical" evidence="3">
    <location>
        <begin position="322"/>
        <end position="341"/>
    </location>
</feature>
<dbReference type="AlphaFoldDB" id="A0A1L1PID5"/>
<evidence type="ECO:0000256" key="4">
    <source>
        <dbReference type="SAM" id="SignalP"/>
    </source>
</evidence>
<keyword evidence="3" id="KW-0812">Transmembrane</keyword>
<reference evidence="6" key="1">
    <citation type="submission" date="2014-02" db="EMBL/GenBank/DDBJ databases">
        <authorList>
            <person name="Gan H."/>
        </authorList>
    </citation>
    <scope>NUCLEOTIDE SEQUENCE [LARGE SCALE GENOMIC DNA]</scope>
    <source>
        <strain evidence="6">S1</strain>
    </source>
</reference>
<feature type="coiled-coil region" evidence="1">
    <location>
        <begin position="269"/>
        <end position="317"/>
    </location>
</feature>
<feature type="compositionally biased region" description="Low complexity" evidence="2">
    <location>
        <begin position="245"/>
        <end position="266"/>
    </location>
</feature>
<feature type="compositionally biased region" description="Low complexity" evidence="2">
    <location>
        <begin position="184"/>
        <end position="232"/>
    </location>
</feature>
<dbReference type="EMBL" id="CCAE010000005">
    <property type="protein sequence ID" value="CDN86677.1"/>
    <property type="molecule type" value="Genomic_DNA"/>
</dbReference>
<protein>
    <submittedName>
        <fullName evidence="5">Uncharacterized protein</fullName>
    </submittedName>
</protein>
<organism evidence="5 6">
    <name type="scientific">Hydrogenophaga intermedia</name>
    <dbReference type="NCBI Taxonomy" id="65786"/>
    <lineage>
        <taxon>Bacteria</taxon>
        <taxon>Pseudomonadati</taxon>
        <taxon>Pseudomonadota</taxon>
        <taxon>Betaproteobacteria</taxon>
        <taxon>Burkholderiales</taxon>
        <taxon>Comamonadaceae</taxon>
        <taxon>Hydrogenophaga</taxon>
    </lineage>
</organism>
<evidence type="ECO:0000313" key="6">
    <source>
        <dbReference type="Proteomes" id="UP000028878"/>
    </source>
</evidence>
<evidence type="ECO:0000256" key="1">
    <source>
        <dbReference type="SAM" id="Coils"/>
    </source>
</evidence>
<keyword evidence="6" id="KW-1185">Reference proteome</keyword>
<feature type="region of interest" description="Disordered" evidence="2">
    <location>
        <begin position="134"/>
        <end position="266"/>
    </location>
</feature>
<feature type="compositionally biased region" description="Acidic residues" evidence="2">
    <location>
        <begin position="696"/>
        <end position="706"/>
    </location>
</feature>
<feature type="compositionally biased region" description="Low complexity" evidence="2">
    <location>
        <begin position="397"/>
        <end position="412"/>
    </location>
</feature>
<evidence type="ECO:0000256" key="2">
    <source>
        <dbReference type="SAM" id="MobiDB-lite"/>
    </source>
</evidence>
<feature type="signal peptide" evidence="4">
    <location>
        <begin position="1"/>
        <end position="19"/>
    </location>
</feature>
<sequence precursor="true">MRQIWTACILLSTAVSAPAVTLGRHSGAALIGQPLDLQVQVMLSPGEDIATQCIQADVFYGDIQVTPNFVQVTPRVAPGELTGIARVVSSLPVNEPIVTLSVRAGCGLPFTRRYVLLADLVSEPAVVATPAPQAAMPRPAPAAPVPAPAPAPAPAPVAAASPAPAATPARPPAPVVRERPRAPIRPSKVPVAPRPKPAAASAPAAPTTAAPAPVPATGATGAAPSAPAGAPRLRLDPPDLSAGTSPNAAPDAAAPAAASAEPSPLEAALSLANEESRRNAERLAALESEMARFREAQQRDQARVAELSAQLALAQDQRYSNWLVFLLGGLLLVSLAALVALMRRQRRDAAIASDASRAWWNGPDGEGEAPPRASRRAPLEPSAPVPLDSVDVDLDVDSTPAPLAPASRRAPTFGSTLPPQERRDFAPSALGGSRSVAAEELFDIQQQADFFVSLGEDDQAINVLRNHLAESHEPSPLAYLDLFRLYHRLGRRAEYEALREEFNTVFNAGAPAFDRYADSGRGLDAYESAFGRIQALWPQPRVLDLIERSLFRDAAEGDTEVFDLEAYRELLMLHAIAKDIVQRESATLPPQEFRNTSMQPLKAVSRNAPLTVTGEDPQRRTVPMDLHVIPPASARQSLDVNLEDLEAESQFEASLPEVDVPVEPTAGRSGILRSGESSLIDFEIVDNDPRPQDKGNEDDDEGERRR</sequence>
<keyword evidence="3" id="KW-0472">Membrane</keyword>
<keyword evidence="4" id="KW-0732">Signal</keyword>
<feature type="chain" id="PRO_5009681491" evidence="4">
    <location>
        <begin position="20"/>
        <end position="706"/>
    </location>
</feature>
<evidence type="ECO:0000313" key="5">
    <source>
        <dbReference type="EMBL" id="CDN86677.1"/>
    </source>
</evidence>
<proteinExistence type="predicted"/>
<name>A0A1L1PID5_HYDIT</name>
<gene>
    <name evidence="5" type="ORF">BN948_01083</name>
</gene>
<keyword evidence="3" id="KW-1133">Transmembrane helix</keyword>
<dbReference type="Proteomes" id="UP000028878">
    <property type="component" value="Unassembled WGS sequence"/>
</dbReference>
<feature type="compositionally biased region" description="Pro residues" evidence="2">
    <location>
        <begin position="138"/>
        <end position="155"/>
    </location>
</feature>
<keyword evidence="1" id="KW-0175">Coiled coil</keyword>
<feature type="region of interest" description="Disordered" evidence="2">
    <location>
        <begin position="358"/>
        <end position="428"/>
    </location>
</feature>
<feature type="region of interest" description="Disordered" evidence="2">
    <location>
        <begin position="652"/>
        <end position="706"/>
    </location>
</feature>
<reference evidence="6" key="2">
    <citation type="submission" date="2014-11" db="EMBL/GenBank/DDBJ databases">
        <title>Draft genome sequence of Hydrogenophaga intermedia S1.</title>
        <authorList>
            <person name="Gan H.M."/>
            <person name="Chew T.H."/>
            <person name="Stolz A."/>
        </authorList>
    </citation>
    <scope>NUCLEOTIDE SEQUENCE [LARGE SCALE GENOMIC DNA]</scope>
    <source>
        <strain evidence="6">S1</strain>
    </source>
</reference>
<evidence type="ECO:0000256" key="3">
    <source>
        <dbReference type="SAM" id="Phobius"/>
    </source>
</evidence>
<accession>A0A1L1PID5</accession>
<feature type="compositionally biased region" description="Low complexity" evidence="2">
    <location>
        <begin position="156"/>
        <end position="168"/>
    </location>
</feature>